<feature type="compositionally biased region" description="Basic and acidic residues" evidence="8">
    <location>
        <begin position="374"/>
        <end position="384"/>
    </location>
</feature>
<dbReference type="SMART" id="SM00333">
    <property type="entry name" value="TUDOR"/>
    <property type="match status" value="1"/>
</dbReference>
<evidence type="ECO:0000313" key="12">
    <source>
        <dbReference type="Proteomes" id="UP001623349"/>
    </source>
</evidence>
<evidence type="ECO:0000256" key="6">
    <source>
        <dbReference type="ARBA" id="ARBA00023242"/>
    </source>
</evidence>
<evidence type="ECO:0000256" key="8">
    <source>
        <dbReference type="SAM" id="MobiDB-lite"/>
    </source>
</evidence>
<dbReference type="SMART" id="SM00165">
    <property type="entry name" value="UBA"/>
    <property type="match status" value="1"/>
</dbReference>
<dbReference type="SUPFAM" id="SSF46934">
    <property type="entry name" value="UBA-like"/>
    <property type="match status" value="1"/>
</dbReference>
<evidence type="ECO:0000256" key="7">
    <source>
        <dbReference type="ARBA" id="ARBA00035105"/>
    </source>
</evidence>
<feature type="region of interest" description="Disordered" evidence="8">
    <location>
        <begin position="460"/>
        <end position="628"/>
    </location>
</feature>
<keyword evidence="4" id="KW-0963">Cytoplasm</keyword>
<dbReference type="InterPro" id="IPR015940">
    <property type="entry name" value="UBA"/>
</dbReference>
<evidence type="ECO:0000256" key="3">
    <source>
        <dbReference type="ARBA" id="ARBA00013421"/>
    </source>
</evidence>
<proteinExistence type="predicted"/>
<dbReference type="PROSITE" id="PS50304">
    <property type="entry name" value="TUDOR"/>
    <property type="match status" value="1"/>
</dbReference>
<dbReference type="Gene3D" id="1.10.8.10">
    <property type="entry name" value="DNA helicase RuvA subunit, C-terminal domain"/>
    <property type="match status" value="1"/>
</dbReference>
<sequence length="824" mass="90743">MAEVSGAALSQAGWHLSDEGVEACTSSPGKATINDIILIALNTDLRTIGKKFLPSDINGGKVEKLEGPCVLQIQKVRNVAAPKDNEESQAAPRMLRVQMTDGHTSCTAVEFSYISKISLNTPPGTKVKLSGTVDVKNGFLLLSDSNTTVLGGEVEHLIDKWALQRSLLKHNRSNIGAEGGPPPFLPFGQKCASNVQVDSRELDRRKTLQVSLPAKPANDNDEFEKQRTAAIAEVAKSKERVSLCSPGCPGTHSVDQAGLELRNPPASASQVLGLKTKTFGGGGGGARSNLNIGAASHRNREVLQKEKASKSESKNEGVYRELVDEKALKHITEMGFSKEASRQALMDNANNLEAALNVLLNSSKQKPVAGPPPREGKGRGRGRSEDEDDLGNARPSAPSTLFDFLESKMGTLNVEGDTSRMYILSLALAGQEPTRPKLVKRPLGPVRAASVSVVHVGVKEEPKSQPQHLHQGQHRVSNTEQNGIKDGNQSRHLPRNDTRQPRNEKPPRFQRDTPNSKSALENSVLSRNRGSERPSSSSGSDVWAEERTKCDRPYSRHDRTKDASYPLGFQHNDGTFKKKDNSMQNRPGRGPLYAEAKENPLPPEFVDYNNQKRGKRENQTGNPDHFYDRRSRTVNSEAFSGAKIEKHFSVNTDYQNPAQSHSFVGVPNGETDLPLKGRRVGPIKPAGPVTAVPYDDKIFYNSGPKRRSGPIKPEKVIESSIPVEYAKMWKPGDECFALYWEDNKFYRAEVEALHSSGMTAVVKFTDYGNYEEVLLSNIKPVQTEAWEEEGTYDHTIEFRRGGDGQPRRSTRPTQQFYQPPRARN</sequence>
<name>A0ABQ0FIQ6_APOSI</name>
<dbReference type="Pfam" id="PF00567">
    <property type="entry name" value="TUDOR"/>
    <property type="match status" value="1"/>
</dbReference>
<evidence type="ECO:0000256" key="1">
    <source>
        <dbReference type="ARBA" id="ARBA00004123"/>
    </source>
</evidence>
<organism evidence="11 12">
    <name type="scientific">Apodemus speciosus</name>
    <name type="common">Large Japanese field mouse</name>
    <dbReference type="NCBI Taxonomy" id="105296"/>
    <lineage>
        <taxon>Eukaryota</taxon>
        <taxon>Metazoa</taxon>
        <taxon>Chordata</taxon>
        <taxon>Craniata</taxon>
        <taxon>Vertebrata</taxon>
        <taxon>Euteleostomi</taxon>
        <taxon>Mammalia</taxon>
        <taxon>Eutheria</taxon>
        <taxon>Euarchontoglires</taxon>
        <taxon>Glires</taxon>
        <taxon>Rodentia</taxon>
        <taxon>Myomorpha</taxon>
        <taxon>Muroidea</taxon>
        <taxon>Muridae</taxon>
        <taxon>Murinae</taxon>
        <taxon>Apodemus</taxon>
    </lineage>
</organism>
<evidence type="ECO:0000259" key="9">
    <source>
        <dbReference type="PROSITE" id="PS50030"/>
    </source>
</evidence>
<feature type="region of interest" description="Disordered" evidence="8">
    <location>
        <begin position="362"/>
        <end position="398"/>
    </location>
</feature>
<accession>A0ABQ0FIQ6</accession>
<evidence type="ECO:0000256" key="5">
    <source>
        <dbReference type="ARBA" id="ARBA00022853"/>
    </source>
</evidence>
<dbReference type="Proteomes" id="UP001623349">
    <property type="component" value="Unassembled WGS sequence"/>
</dbReference>
<feature type="region of interest" description="Disordered" evidence="8">
    <location>
        <begin position="797"/>
        <end position="824"/>
    </location>
</feature>
<dbReference type="InterPro" id="IPR042470">
    <property type="entry name" value="RMI1_N_C_sf"/>
</dbReference>
<reference evidence="11 12" key="1">
    <citation type="submission" date="2024-08" db="EMBL/GenBank/DDBJ databases">
        <title>The draft genome of Apodemus speciosus.</title>
        <authorList>
            <person name="Nabeshima K."/>
            <person name="Suzuki S."/>
            <person name="Onuma M."/>
        </authorList>
    </citation>
    <scope>NUCLEOTIDE SEQUENCE [LARGE SCALE GENOMIC DNA]</scope>
    <source>
        <strain evidence="11">IB14-021</strain>
    </source>
</reference>
<comment type="caution">
    <text evidence="11">The sequence shown here is derived from an EMBL/GenBank/DDBJ whole genome shotgun (WGS) entry which is preliminary data.</text>
</comment>
<feature type="compositionally biased region" description="Polar residues" evidence="8">
    <location>
        <begin position="512"/>
        <end position="525"/>
    </location>
</feature>
<dbReference type="PANTHER" id="PTHR13681:SF24">
    <property type="entry name" value="TUDOR DOMAIN-CONTAINING PROTEIN 3"/>
    <property type="match status" value="1"/>
</dbReference>
<gene>
    <name evidence="11" type="ORF">APTSU1_001436900</name>
</gene>
<evidence type="ECO:0000256" key="4">
    <source>
        <dbReference type="ARBA" id="ARBA00022490"/>
    </source>
</evidence>
<feature type="compositionally biased region" description="Basic and acidic residues" evidence="8">
    <location>
        <begin position="298"/>
        <end position="317"/>
    </location>
</feature>
<keyword evidence="6" id="KW-0539">Nucleus</keyword>
<dbReference type="InterPro" id="IPR013894">
    <property type="entry name" value="RMI1_OB"/>
</dbReference>
<feature type="domain" description="UBA" evidence="9">
    <location>
        <begin position="322"/>
        <end position="362"/>
    </location>
</feature>
<dbReference type="InterPro" id="IPR002999">
    <property type="entry name" value="Tudor"/>
</dbReference>
<dbReference type="PROSITE" id="PS50030">
    <property type="entry name" value="UBA"/>
    <property type="match status" value="1"/>
</dbReference>
<comment type="function">
    <text evidence="7">Scaffolding protein that specifically recognizes and binds dimethylarginine-containing proteins. Plays a role in the regulation of translation of target mRNAs by binding Arg/Gly-rich motifs (GAR) in dimethylarginine-containing proteins. In nucleus, acts as a coactivator: recognizes and binds asymmetric dimethylation on the core histone tails associated with transcriptional activation (H3R17me2a and H4R3me2a) and recruits proteins at these arginine-methylated loci. In cytoplasm, acts as an antiviral factor that participates in the assembly of stress granules together with G3BP1.</text>
</comment>
<dbReference type="InterPro" id="IPR047379">
    <property type="entry name" value="Tudor_TDRD3"/>
</dbReference>
<evidence type="ECO:0000259" key="10">
    <source>
        <dbReference type="PROSITE" id="PS50304"/>
    </source>
</evidence>
<evidence type="ECO:0000313" key="11">
    <source>
        <dbReference type="EMBL" id="GAB1299133.1"/>
    </source>
</evidence>
<dbReference type="InterPro" id="IPR009060">
    <property type="entry name" value="UBA-like_sf"/>
</dbReference>
<evidence type="ECO:0000256" key="2">
    <source>
        <dbReference type="ARBA" id="ARBA00004496"/>
    </source>
</evidence>
<protein>
    <recommendedName>
        <fullName evidence="3">Tudor domain-containing protein 3</fullName>
    </recommendedName>
</protein>
<feature type="compositionally biased region" description="Basic and acidic residues" evidence="8">
    <location>
        <begin position="494"/>
        <end position="511"/>
    </location>
</feature>
<dbReference type="InterPro" id="IPR041915">
    <property type="entry name" value="UBA_TDRD3"/>
</dbReference>
<feature type="compositionally biased region" description="Basic and acidic residues" evidence="8">
    <location>
        <begin position="797"/>
        <end position="806"/>
    </location>
</feature>
<dbReference type="Gene3D" id="2.30.30.140">
    <property type="match status" value="1"/>
</dbReference>
<dbReference type="EMBL" id="BAAFST010000014">
    <property type="protein sequence ID" value="GAB1299133.1"/>
    <property type="molecule type" value="Genomic_DNA"/>
</dbReference>
<dbReference type="Pfam" id="PF08585">
    <property type="entry name" value="RMI1_N_C"/>
    <property type="match status" value="1"/>
</dbReference>
<feature type="compositionally biased region" description="Basic and acidic residues" evidence="8">
    <location>
        <begin position="544"/>
        <end position="562"/>
    </location>
</feature>
<feature type="region of interest" description="Disordered" evidence="8">
    <location>
        <begin position="290"/>
        <end position="317"/>
    </location>
</feature>
<feature type="domain" description="Tudor" evidence="10">
    <location>
        <begin position="728"/>
        <end position="788"/>
    </location>
</feature>
<dbReference type="Gene3D" id="2.40.50.770">
    <property type="entry name" value="RecQ-mediated genome instability protein Rmi1, C-terminal domain"/>
    <property type="match status" value="1"/>
</dbReference>
<dbReference type="CDD" id="cd14282">
    <property type="entry name" value="UBA_TDRD3"/>
    <property type="match status" value="1"/>
</dbReference>
<dbReference type="CDD" id="cd20413">
    <property type="entry name" value="Tudor_TDRD3"/>
    <property type="match status" value="1"/>
</dbReference>
<dbReference type="Pfam" id="PF22562">
    <property type="entry name" value="UBA_7"/>
    <property type="match status" value="1"/>
</dbReference>
<dbReference type="PANTHER" id="PTHR13681">
    <property type="entry name" value="SURVIVAL OF MOTOR NEURON-RELATED-SPLICING FACTOR 30-RELATED"/>
    <property type="match status" value="1"/>
</dbReference>
<dbReference type="SUPFAM" id="SSF63748">
    <property type="entry name" value="Tudor/PWWP/MBT"/>
    <property type="match status" value="1"/>
</dbReference>
<dbReference type="SMART" id="SM01161">
    <property type="entry name" value="DUF1767"/>
    <property type="match status" value="1"/>
</dbReference>
<keyword evidence="5" id="KW-0156">Chromatin regulator</keyword>
<comment type="subcellular location">
    <subcellularLocation>
        <location evidence="2">Cytoplasm</location>
    </subcellularLocation>
    <subcellularLocation>
        <location evidence="1">Nucleus</location>
    </subcellularLocation>
</comment>
<keyword evidence="12" id="KW-1185">Reference proteome</keyword>
<feature type="compositionally biased region" description="Polar residues" evidence="8">
    <location>
        <begin position="464"/>
        <end position="482"/>
    </location>
</feature>